<protein>
    <submittedName>
        <fullName evidence="2">Uncharacterized protein</fullName>
    </submittedName>
</protein>
<dbReference type="EMBL" id="LZYE01000061">
    <property type="protein sequence ID" value="OFC37946.1"/>
    <property type="molecule type" value="Genomic_DNA"/>
</dbReference>
<feature type="coiled-coil region" evidence="1">
    <location>
        <begin position="72"/>
        <end position="99"/>
    </location>
</feature>
<gene>
    <name evidence="2" type="ORF">BAE27_03105</name>
</gene>
<accession>A0A1E7YQB6</accession>
<keyword evidence="1" id="KW-0175">Coiled coil</keyword>
<proteinExistence type="predicted"/>
<evidence type="ECO:0000313" key="2">
    <source>
        <dbReference type="EMBL" id="OFC37946.1"/>
    </source>
</evidence>
<comment type="caution">
    <text evidence="2">The sequence shown here is derived from an EMBL/GenBank/DDBJ whole genome shotgun (WGS) entry which is preliminary data.</text>
</comment>
<reference evidence="2 3" key="1">
    <citation type="submission" date="2016-06" db="EMBL/GenBank/DDBJ databases">
        <title>Gene turnover analysis identifies the evolutionary adaptation of the extremophile Acidithiobacillus caldus.</title>
        <authorList>
            <person name="Zhang X."/>
        </authorList>
    </citation>
    <scope>NUCLEOTIDE SEQUENCE [LARGE SCALE GENOMIC DNA]</scope>
    <source>
        <strain evidence="2 3">DX</strain>
    </source>
</reference>
<organism evidence="2 3">
    <name type="scientific">Acidithiobacillus caldus</name>
    <dbReference type="NCBI Taxonomy" id="33059"/>
    <lineage>
        <taxon>Bacteria</taxon>
        <taxon>Pseudomonadati</taxon>
        <taxon>Pseudomonadota</taxon>
        <taxon>Acidithiobacillia</taxon>
        <taxon>Acidithiobacillales</taxon>
        <taxon>Acidithiobacillaceae</taxon>
        <taxon>Acidithiobacillus</taxon>
    </lineage>
</organism>
<name>A0A1E7YQB6_9PROT</name>
<dbReference type="RefSeq" id="WP_070113980.1">
    <property type="nucleotide sequence ID" value="NZ_LZYE01000061.1"/>
</dbReference>
<evidence type="ECO:0000313" key="3">
    <source>
        <dbReference type="Proteomes" id="UP000175616"/>
    </source>
</evidence>
<sequence length="198" mass="22984">MTDMISGADRRVVMEKNVLGAMILEQEKMLENAQHRIVVELCRSRLDLMRHIDQRLTVDRAMICAIPSVAVVQALSDVFRDYEERLQNIFREMDKDTEQLVAAYADKEEFETAYQEIVQRAELEKRKWFGQRKAAALFEEAAKAAAANVEACERILALRKRLLIHENGLRQGQKKILSLIEEFIERYQERDKSVSEVA</sequence>
<dbReference type="AlphaFoldDB" id="A0A1E7YQB6"/>
<dbReference type="Proteomes" id="UP000175616">
    <property type="component" value="Unassembled WGS sequence"/>
</dbReference>
<evidence type="ECO:0000256" key="1">
    <source>
        <dbReference type="SAM" id="Coils"/>
    </source>
</evidence>